<dbReference type="GO" id="GO:0016682">
    <property type="term" value="F:oxidoreductase activity, acting on diphenols and related substances as donors, oxygen as acceptor"/>
    <property type="evidence" value="ECO:0007669"/>
    <property type="project" value="InterPro"/>
</dbReference>
<name>A0A7T7CB09_9BACI</name>
<dbReference type="AlphaFoldDB" id="A0A7T7CB09"/>
<feature type="transmembrane region" description="Helical" evidence="17">
    <location>
        <begin position="90"/>
        <end position="114"/>
    </location>
</feature>
<dbReference type="GO" id="GO:0004129">
    <property type="term" value="F:cytochrome-c oxidase activity"/>
    <property type="evidence" value="ECO:0007669"/>
    <property type="project" value="UniProtKB-UniRule"/>
</dbReference>
<comment type="subcellular location">
    <subcellularLocation>
        <location evidence="2 15">Cell membrane</location>
        <topology evidence="2 15">Multi-pass membrane protein</topology>
    </subcellularLocation>
</comment>
<evidence type="ECO:0000313" key="21">
    <source>
        <dbReference type="Proteomes" id="UP000595823"/>
    </source>
</evidence>
<dbReference type="PROSITE" id="PS51257">
    <property type="entry name" value="PROKAR_LIPOPROTEIN"/>
    <property type="match status" value="1"/>
</dbReference>
<dbReference type="PANTHER" id="PTHR22888:SF18">
    <property type="entry name" value="CYTOCHROME BO(3) UBIQUINOL OXIDASE SUBUNIT 2"/>
    <property type="match status" value="1"/>
</dbReference>
<evidence type="ECO:0000256" key="3">
    <source>
        <dbReference type="ARBA" id="ARBA00007866"/>
    </source>
</evidence>
<keyword evidence="13 14" id="KW-0472">Membrane</keyword>
<dbReference type="GO" id="GO:0042773">
    <property type="term" value="P:ATP synthesis coupled electron transport"/>
    <property type="evidence" value="ECO:0007669"/>
    <property type="project" value="TreeGrafter"/>
</dbReference>
<dbReference type="CDD" id="cd04212">
    <property type="entry name" value="CuRO_UO_II"/>
    <property type="match status" value="1"/>
</dbReference>
<keyword evidence="12 14" id="KW-0560">Oxidoreductase</keyword>
<feature type="domain" description="Cytochrome oxidase subunit II transmembrane region profile" evidence="19">
    <location>
        <begin position="23"/>
        <end position="120"/>
    </location>
</feature>
<dbReference type="KEGG" id="scia:HUG15_07655"/>
<keyword evidence="5 14" id="KW-0813">Transport</keyword>
<keyword evidence="9" id="KW-0732">Signal</keyword>
<dbReference type="GO" id="GO:0009486">
    <property type="term" value="F:cytochrome bo3 ubiquinol oxidase activity"/>
    <property type="evidence" value="ECO:0007669"/>
    <property type="project" value="InterPro"/>
</dbReference>
<evidence type="ECO:0000256" key="4">
    <source>
        <dbReference type="ARBA" id="ARBA00016131"/>
    </source>
</evidence>
<dbReference type="NCBIfam" id="TIGR01432">
    <property type="entry name" value="QOXA"/>
    <property type="match status" value="1"/>
</dbReference>
<evidence type="ECO:0000259" key="18">
    <source>
        <dbReference type="PROSITE" id="PS50857"/>
    </source>
</evidence>
<feature type="domain" description="Cytochrome oxidase subunit II copper A binding" evidence="18">
    <location>
        <begin position="127"/>
        <end position="239"/>
    </location>
</feature>
<dbReference type="InterPro" id="IPR036257">
    <property type="entry name" value="Cyt_c_oxidase_su2_TM_sf"/>
</dbReference>
<evidence type="ECO:0000256" key="14">
    <source>
        <dbReference type="PIRNR" id="PIRNR000292"/>
    </source>
</evidence>
<dbReference type="GO" id="GO:0005507">
    <property type="term" value="F:copper ion binding"/>
    <property type="evidence" value="ECO:0007669"/>
    <property type="project" value="InterPro"/>
</dbReference>
<dbReference type="EC" id="1.10.3.-" evidence="14"/>
<evidence type="ECO:0000256" key="2">
    <source>
        <dbReference type="ARBA" id="ARBA00004651"/>
    </source>
</evidence>
<dbReference type="SUPFAM" id="SSF81464">
    <property type="entry name" value="Cytochrome c oxidase subunit II-like, transmembrane region"/>
    <property type="match status" value="1"/>
</dbReference>
<dbReference type="InterPro" id="IPR034227">
    <property type="entry name" value="CuRO_UO_II"/>
</dbReference>
<accession>A0A7T7CB09</accession>
<dbReference type="InterPro" id="IPR006333">
    <property type="entry name" value="Cyt_o_ubiquinol_oxidase_su2"/>
</dbReference>
<keyword evidence="11 17" id="KW-1133">Transmembrane helix</keyword>
<dbReference type="PROSITE" id="PS50857">
    <property type="entry name" value="COX2_CUA"/>
    <property type="match status" value="1"/>
</dbReference>
<evidence type="ECO:0000256" key="17">
    <source>
        <dbReference type="SAM" id="Phobius"/>
    </source>
</evidence>
<evidence type="ECO:0000256" key="12">
    <source>
        <dbReference type="ARBA" id="ARBA00023002"/>
    </source>
</evidence>
<dbReference type="PROSITE" id="PS50999">
    <property type="entry name" value="COX2_TM"/>
    <property type="match status" value="1"/>
</dbReference>
<sequence length="338" mass="38350">MYIGGDRLNRFLYISFALFMMIITSGCGMTVLDPEGTVGEQQRDLIILSITFMLIIVLVVLILLTYFLVKYRERDGHRGYDPNIDGSVKLEVIWTAIPIAIVTVLSIPTVYTIFNIEEVPEASTENEEPLVVHATSSNWMWIFSYPEEDIETINYLNIPVDRPVLFKLTSADSMASFWVPQLGGQRYNMAGMETELYLQAGTEGTYYGRNANYTGEGFAEMRFDVNAIEESAFNEWVADVQEDAPELTQGIYDQFMVPGHVDEYTFSGTHLEWVDHAIDAEYAMEAWEREGYEPMNPHASDAPDGVPRLDIDVEAGSVETEDTQNEETPQEQDSHHHH</sequence>
<feature type="region of interest" description="Disordered" evidence="16">
    <location>
        <begin position="293"/>
        <end position="338"/>
    </location>
</feature>
<evidence type="ECO:0000256" key="10">
    <source>
        <dbReference type="ARBA" id="ARBA00022982"/>
    </source>
</evidence>
<dbReference type="InterPro" id="IPR011759">
    <property type="entry name" value="Cyt_c_oxidase_su2_TM_dom"/>
</dbReference>
<dbReference type="InterPro" id="IPR006332">
    <property type="entry name" value="QoxA"/>
</dbReference>
<evidence type="ECO:0000256" key="7">
    <source>
        <dbReference type="ARBA" id="ARBA00022660"/>
    </source>
</evidence>
<dbReference type="Gene3D" id="2.60.40.420">
    <property type="entry name" value="Cupredoxins - blue copper proteins"/>
    <property type="match status" value="1"/>
</dbReference>
<feature type="transmembrane region" description="Helical" evidence="17">
    <location>
        <begin position="12"/>
        <end position="33"/>
    </location>
</feature>
<dbReference type="PIRSF" id="PIRSF000292">
    <property type="entry name" value="Ubi_od_II"/>
    <property type="match status" value="1"/>
</dbReference>
<gene>
    <name evidence="20" type="primary">qoxA</name>
    <name evidence="20" type="ORF">HUG15_07655</name>
</gene>
<dbReference type="EMBL" id="CP054705">
    <property type="protein sequence ID" value="QQK75467.1"/>
    <property type="molecule type" value="Genomic_DNA"/>
</dbReference>
<keyword evidence="7 14" id="KW-0679">Respiratory chain</keyword>
<evidence type="ECO:0000259" key="19">
    <source>
        <dbReference type="PROSITE" id="PS50999"/>
    </source>
</evidence>
<comment type="function">
    <text evidence="14">Catalyzes quinol oxidation with the concomitant reduction of oxygen to water. Subunit II transfers the electrons from a quinol to the binuclear center of the catalytic subunit I.</text>
</comment>
<comment type="similarity">
    <text evidence="3 14 15">Belongs to the cytochrome c oxidase subunit 2 family.</text>
</comment>
<organism evidence="20 21">
    <name type="scientific">Salicibibacter cibarius</name>
    <dbReference type="NCBI Taxonomy" id="2743000"/>
    <lineage>
        <taxon>Bacteria</taxon>
        <taxon>Bacillati</taxon>
        <taxon>Bacillota</taxon>
        <taxon>Bacilli</taxon>
        <taxon>Bacillales</taxon>
        <taxon>Bacillaceae</taxon>
        <taxon>Salicibibacter</taxon>
    </lineage>
</organism>
<protein>
    <recommendedName>
        <fullName evidence="4 14">Quinol oxidase subunit 2</fullName>
        <ecNumber evidence="14">1.10.3.-</ecNumber>
    </recommendedName>
</protein>
<keyword evidence="10 14" id="KW-0249">Electron transport</keyword>
<evidence type="ECO:0000313" key="20">
    <source>
        <dbReference type="EMBL" id="QQK75467.1"/>
    </source>
</evidence>
<evidence type="ECO:0000256" key="1">
    <source>
        <dbReference type="ARBA" id="ARBA00000725"/>
    </source>
</evidence>
<evidence type="ECO:0000256" key="13">
    <source>
        <dbReference type="ARBA" id="ARBA00023136"/>
    </source>
</evidence>
<dbReference type="InterPro" id="IPR045187">
    <property type="entry name" value="CcO_II"/>
</dbReference>
<keyword evidence="8 15" id="KW-0812">Transmembrane</keyword>
<proteinExistence type="inferred from homology"/>
<dbReference type="InterPro" id="IPR008972">
    <property type="entry name" value="Cupredoxin"/>
</dbReference>
<evidence type="ECO:0000256" key="6">
    <source>
        <dbReference type="ARBA" id="ARBA00022475"/>
    </source>
</evidence>
<dbReference type="Proteomes" id="UP000595823">
    <property type="component" value="Chromosome"/>
</dbReference>
<dbReference type="Pfam" id="PF02790">
    <property type="entry name" value="COX2_TM"/>
    <property type="match status" value="1"/>
</dbReference>
<dbReference type="SUPFAM" id="SSF49503">
    <property type="entry name" value="Cupredoxins"/>
    <property type="match status" value="1"/>
</dbReference>
<dbReference type="PANTHER" id="PTHR22888">
    <property type="entry name" value="CYTOCHROME C OXIDASE, SUBUNIT II"/>
    <property type="match status" value="1"/>
</dbReference>
<evidence type="ECO:0000256" key="15">
    <source>
        <dbReference type="RuleBase" id="RU000456"/>
    </source>
</evidence>
<dbReference type="Pfam" id="PF00116">
    <property type="entry name" value="COX2"/>
    <property type="match status" value="1"/>
</dbReference>
<evidence type="ECO:0000256" key="11">
    <source>
        <dbReference type="ARBA" id="ARBA00022989"/>
    </source>
</evidence>
<keyword evidence="21" id="KW-1185">Reference proteome</keyword>
<evidence type="ECO:0000256" key="8">
    <source>
        <dbReference type="ARBA" id="ARBA00022692"/>
    </source>
</evidence>
<feature type="compositionally biased region" description="Acidic residues" evidence="16">
    <location>
        <begin position="319"/>
        <end position="330"/>
    </location>
</feature>
<feature type="transmembrane region" description="Helical" evidence="17">
    <location>
        <begin position="45"/>
        <end position="69"/>
    </location>
</feature>
<reference evidence="20 21" key="1">
    <citation type="submission" date="2020-06" db="EMBL/GenBank/DDBJ databases">
        <title>Genomic analysis of Salicibibacter sp. NKC5-3.</title>
        <authorList>
            <person name="Oh Y.J."/>
        </authorList>
    </citation>
    <scope>NUCLEOTIDE SEQUENCE [LARGE SCALE GENOMIC DNA]</scope>
    <source>
        <strain evidence="20 21">NKC5-3</strain>
    </source>
</reference>
<dbReference type="GO" id="GO:0005886">
    <property type="term" value="C:plasma membrane"/>
    <property type="evidence" value="ECO:0007669"/>
    <property type="project" value="UniProtKB-SubCell"/>
</dbReference>
<comment type="catalytic activity">
    <reaction evidence="1 14">
        <text>2 a quinol + O2 = 2 a quinone + 2 H2O</text>
        <dbReference type="Rhea" id="RHEA:55376"/>
        <dbReference type="ChEBI" id="CHEBI:15377"/>
        <dbReference type="ChEBI" id="CHEBI:15379"/>
        <dbReference type="ChEBI" id="CHEBI:24646"/>
        <dbReference type="ChEBI" id="CHEBI:132124"/>
    </reaction>
</comment>
<dbReference type="Gene3D" id="1.10.287.90">
    <property type="match status" value="1"/>
</dbReference>
<evidence type="ECO:0000256" key="16">
    <source>
        <dbReference type="SAM" id="MobiDB-lite"/>
    </source>
</evidence>
<evidence type="ECO:0000256" key="5">
    <source>
        <dbReference type="ARBA" id="ARBA00022448"/>
    </source>
</evidence>
<dbReference type="InterPro" id="IPR002429">
    <property type="entry name" value="CcO_II-like_C"/>
</dbReference>
<keyword evidence="6 14" id="KW-1003">Cell membrane</keyword>
<evidence type="ECO:0000256" key="9">
    <source>
        <dbReference type="ARBA" id="ARBA00022729"/>
    </source>
</evidence>